<sequence length="64" mass="6686">MVGRVGDQIYVEFVHLVGGVAVGDNIFGKLGLVGLLVGVGKGCGIVGLPEIKPRGMRCEFTVEE</sequence>
<accession>A0A315B0E0</accession>
<dbReference type="AlphaFoldDB" id="A0A315B0E0"/>
<name>A0A315B0E0_PRUYE</name>
<comment type="caution">
    <text evidence="1">The sequence shown here is derived from an EMBL/GenBank/DDBJ whole genome shotgun (WGS) entry which is preliminary data.</text>
</comment>
<keyword evidence="2" id="KW-1185">Reference proteome</keyword>
<proteinExistence type="predicted"/>
<evidence type="ECO:0000313" key="1">
    <source>
        <dbReference type="EMBL" id="PQQ19886.1"/>
    </source>
</evidence>
<gene>
    <name evidence="1" type="ORF">Pyn_25734</name>
</gene>
<dbReference type="EMBL" id="PJQY01000052">
    <property type="protein sequence ID" value="PQQ19886.1"/>
    <property type="molecule type" value="Genomic_DNA"/>
</dbReference>
<protein>
    <submittedName>
        <fullName evidence="1">Uncharacterized protein</fullName>
    </submittedName>
</protein>
<dbReference type="Proteomes" id="UP000250321">
    <property type="component" value="Unassembled WGS sequence"/>
</dbReference>
<evidence type="ECO:0000313" key="2">
    <source>
        <dbReference type="Proteomes" id="UP000250321"/>
    </source>
</evidence>
<reference evidence="1 2" key="1">
    <citation type="submission" date="2018-02" db="EMBL/GenBank/DDBJ databases">
        <title>Draft genome of wild Prunus yedoensis var. nudiflora.</title>
        <authorList>
            <person name="Baek S."/>
            <person name="Kim J.-H."/>
            <person name="Choi K."/>
            <person name="Kim G.-B."/>
            <person name="Cho A."/>
            <person name="Jang H."/>
            <person name="Shin C.-H."/>
            <person name="Yu H.-J."/>
            <person name="Mun J.-H."/>
        </authorList>
    </citation>
    <scope>NUCLEOTIDE SEQUENCE [LARGE SCALE GENOMIC DNA]</scope>
    <source>
        <strain evidence="2">cv. Jeju island</strain>
        <tissue evidence="1">Leaf</tissue>
    </source>
</reference>
<organism evidence="1 2">
    <name type="scientific">Prunus yedoensis var. nudiflora</name>
    <dbReference type="NCBI Taxonomy" id="2094558"/>
    <lineage>
        <taxon>Eukaryota</taxon>
        <taxon>Viridiplantae</taxon>
        <taxon>Streptophyta</taxon>
        <taxon>Embryophyta</taxon>
        <taxon>Tracheophyta</taxon>
        <taxon>Spermatophyta</taxon>
        <taxon>Magnoliopsida</taxon>
        <taxon>eudicotyledons</taxon>
        <taxon>Gunneridae</taxon>
        <taxon>Pentapetalae</taxon>
        <taxon>rosids</taxon>
        <taxon>fabids</taxon>
        <taxon>Rosales</taxon>
        <taxon>Rosaceae</taxon>
        <taxon>Amygdaloideae</taxon>
        <taxon>Amygdaleae</taxon>
        <taxon>Prunus</taxon>
    </lineage>
</organism>